<evidence type="ECO:0000313" key="4">
    <source>
        <dbReference type="EMBL" id="PVX73603.1"/>
    </source>
</evidence>
<comment type="caution">
    <text evidence="4">The sequence shown here is derived from an EMBL/GenBank/DDBJ whole genome shotgun (WGS) entry which is preliminary data.</text>
</comment>
<keyword evidence="1" id="KW-0436">Ligase</keyword>
<gene>
    <name evidence="4" type="ORF">C7402_12196</name>
</gene>
<evidence type="ECO:0000313" key="5">
    <source>
        <dbReference type="Proteomes" id="UP000245712"/>
    </source>
</evidence>
<accession>A0ABX5KCD6</accession>
<evidence type="ECO:0000256" key="1">
    <source>
        <dbReference type="ARBA" id="ARBA00022598"/>
    </source>
</evidence>
<evidence type="ECO:0000256" key="2">
    <source>
        <dbReference type="ARBA" id="ARBA00026121"/>
    </source>
</evidence>
<dbReference type="Pfam" id="PF13193">
    <property type="entry name" value="AMP-binding_C"/>
    <property type="match status" value="1"/>
</dbReference>
<dbReference type="PANTHER" id="PTHR43767">
    <property type="entry name" value="LONG-CHAIN-FATTY-ACID--COA LIGASE"/>
    <property type="match status" value="1"/>
</dbReference>
<organism evidence="4 5">
    <name type="scientific">Paraburkholderia unamae</name>
    <dbReference type="NCBI Taxonomy" id="219649"/>
    <lineage>
        <taxon>Bacteria</taxon>
        <taxon>Pseudomonadati</taxon>
        <taxon>Pseudomonadota</taxon>
        <taxon>Betaproteobacteria</taxon>
        <taxon>Burkholderiales</taxon>
        <taxon>Burkholderiaceae</taxon>
        <taxon>Paraburkholderia</taxon>
    </lineage>
</organism>
<dbReference type="InterPro" id="IPR045851">
    <property type="entry name" value="AMP-bd_C_sf"/>
</dbReference>
<dbReference type="Proteomes" id="UP000245712">
    <property type="component" value="Unassembled WGS sequence"/>
</dbReference>
<dbReference type="Gene3D" id="3.30.300.30">
    <property type="match status" value="1"/>
</dbReference>
<sequence length="94" mass="10415">MMQDVGVKPGVREVAAIGVPDPVQGERAKVFVVRRDRALTEAALIQFCRQQLTGYKVPRLVAFRESLPQSNISKILRRALRDEELAAAGKKTQA</sequence>
<evidence type="ECO:0000259" key="3">
    <source>
        <dbReference type="Pfam" id="PF13193"/>
    </source>
</evidence>
<proteinExistence type="predicted"/>
<dbReference type="EMBL" id="QEOB01000021">
    <property type="protein sequence ID" value="PVX73603.1"/>
    <property type="molecule type" value="Genomic_DNA"/>
</dbReference>
<protein>
    <recommendedName>
        <fullName evidence="2">long-chain-fatty-acid--CoA ligase</fullName>
        <ecNumber evidence="2">6.2.1.3</ecNumber>
    </recommendedName>
</protein>
<dbReference type="SUPFAM" id="SSF56801">
    <property type="entry name" value="Acetyl-CoA synthetase-like"/>
    <property type="match status" value="1"/>
</dbReference>
<dbReference type="EC" id="6.2.1.3" evidence="2"/>
<dbReference type="InterPro" id="IPR050237">
    <property type="entry name" value="ATP-dep_AMP-bd_enzyme"/>
</dbReference>
<name>A0ABX5KCD6_9BURK</name>
<dbReference type="PANTHER" id="PTHR43767:SF8">
    <property type="entry name" value="LONG-CHAIN-FATTY-ACID--COA LIGASE"/>
    <property type="match status" value="1"/>
</dbReference>
<reference evidence="4 5" key="1">
    <citation type="submission" date="2018-05" db="EMBL/GenBank/DDBJ databases">
        <title>Genomic Encyclopedia of Type Strains, Phase IV (KMG-V): Genome sequencing to study the core and pangenomes of soil and plant-associated prokaryotes.</title>
        <authorList>
            <person name="Whitman W."/>
        </authorList>
    </citation>
    <scope>NUCLEOTIDE SEQUENCE [LARGE SCALE GENOMIC DNA]</scope>
    <source>
        <strain evidence="4 5">SCZa-39</strain>
    </source>
</reference>
<keyword evidence="5" id="KW-1185">Reference proteome</keyword>
<feature type="domain" description="AMP-binding enzyme C-terminal" evidence="3">
    <location>
        <begin position="9"/>
        <end position="71"/>
    </location>
</feature>
<dbReference type="InterPro" id="IPR025110">
    <property type="entry name" value="AMP-bd_C"/>
</dbReference>